<keyword evidence="2" id="KW-1185">Reference proteome</keyword>
<proteinExistence type="predicted"/>
<evidence type="ECO:0000313" key="2">
    <source>
        <dbReference type="Proteomes" id="UP001497644"/>
    </source>
</evidence>
<dbReference type="AlphaFoldDB" id="A0AAV2NXB9"/>
<reference evidence="1" key="1">
    <citation type="submission" date="2024-04" db="EMBL/GenBank/DDBJ databases">
        <authorList>
            <consortium name="Molecular Ecology Group"/>
        </authorList>
    </citation>
    <scope>NUCLEOTIDE SEQUENCE</scope>
</reference>
<sequence length="121" mass="13734">MNALARVRSRLFSSPYLVNLRDIASANSTPTIDFPLEVQSRETGFSRDYTFRRLPELGSRAGSEKFTSTRSRNRRCDLSQLTLGYRDRGCSGSMRSKEPGWISEVYGDERSSCRGKCSYIC</sequence>
<name>A0AAV2NXB9_9HYME</name>
<organism evidence="1 2">
    <name type="scientific">Lasius platythorax</name>
    <dbReference type="NCBI Taxonomy" id="488582"/>
    <lineage>
        <taxon>Eukaryota</taxon>
        <taxon>Metazoa</taxon>
        <taxon>Ecdysozoa</taxon>
        <taxon>Arthropoda</taxon>
        <taxon>Hexapoda</taxon>
        <taxon>Insecta</taxon>
        <taxon>Pterygota</taxon>
        <taxon>Neoptera</taxon>
        <taxon>Endopterygota</taxon>
        <taxon>Hymenoptera</taxon>
        <taxon>Apocrita</taxon>
        <taxon>Aculeata</taxon>
        <taxon>Formicoidea</taxon>
        <taxon>Formicidae</taxon>
        <taxon>Formicinae</taxon>
        <taxon>Lasius</taxon>
        <taxon>Lasius</taxon>
    </lineage>
</organism>
<evidence type="ECO:0000313" key="1">
    <source>
        <dbReference type="EMBL" id="CAL1684221.1"/>
    </source>
</evidence>
<protein>
    <submittedName>
        <fullName evidence="1">Uncharacterized protein</fullName>
    </submittedName>
</protein>
<accession>A0AAV2NXB9</accession>
<dbReference type="Proteomes" id="UP001497644">
    <property type="component" value="Chromosome 5"/>
</dbReference>
<dbReference type="EMBL" id="OZ034828">
    <property type="protein sequence ID" value="CAL1684221.1"/>
    <property type="molecule type" value="Genomic_DNA"/>
</dbReference>
<gene>
    <name evidence="1" type="ORF">LPLAT_LOCUS9892</name>
</gene>